<name>A0A5B8NMY7_9CHRO</name>
<feature type="region of interest" description="Disordered" evidence="1">
    <location>
        <begin position="146"/>
        <end position="170"/>
    </location>
</feature>
<dbReference type="OrthoDB" id="9847582at2"/>
<dbReference type="Proteomes" id="UP000318453">
    <property type="component" value="Chromosome"/>
</dbReference>
<dbReference type="RefSeq" id="WP_146296075.1">
    <property type="nucleotide sequence ID" value="NZ_CP042326.1"/>
</dbReference>
<evidence type="ECO:0000256" key="1">
    <source>
        <dbReference type="SAM" id="MobiDB-lite"/>
    </source>
</evidence>
<dbReference type="KEGG" id="enn:FRE64_10680"/>
<proteinExistence type="predicted"/>
<evidence type="ECO:0008006" key="4">
    <source>
        <dbReference type="Google" id="ProtNLM"/>
    </source>
</evidence>
<organism evidence="2 3">
    <name type="scientific">Euhalothece natronophila Z-M001</name>
    <dbReference type="NCBI Taxonomy" id="522448"/>
    <lineage>
        <taxon>Bacteria</taxon>
        <taxon>Bacillati</taxon>
        <taxon>Cyanobacteriota</taxon>
        <taxon>Cyanophyceae</taxon>
        <taxon>Oscillatoriophycideae</taxon>
        <taxon>Chroococcales</taxon>
        <taxon>Halothecacae</taxon>
        <taxon>Halothece cluster</taxon>
        <taxon>Euhalothece</taxon>
    </lineage>
</organism>
<keyword evidence="3" id="KW-1185">Reference proteome</keyword>
<feature type="compositionally biased region" description="Low complexity" evidence="1">
    <location>
        <begin position="149"/>
        <end position="167"/>
    </location>
</feature>
<sequence length="234" mass="26922">MGDQIINQKIRTLLDAANQYLASDPNASILKVGILGELLTVRIFQEKGIPIEEEDQHRRLIRLARQRAISAEVARYFHKIRISRNQAIHVDAEGKFVDNLQIAQEAINNAQALIALYLDIQPKSGVRPPKTPPKVQDSYRKERVRLEKPTTQQPQNQSPSQKQSSTNYTAEEYQKAREFLAQLRRADDPYPLSSKEYIHLDDVASFFNEWKKGFANEKEAAIEYLRFMSEEDAI</sequence>
<dbReference type="EMBL" id="CP042326">
    <property type="protein sequence ID" value="QDZ40378.1"/>
    <property type="molecule type" value="Genomic_DNA"/>
</dbReference>
<evidence type="ECO:0000313" key="3">
    <source>
        <dbReference type="Proteomes" id="UP000318453"/>
    </source>
</evidence>
<gene>
    <name evidence="2" type="ORF">FRE64_10680</name>
</gene>
<reference evidence="2" key="1">
    <citation type="submission" date="2019-08" db="EMBL/GenBank/DDBJ databases">
        <title>Carotenoids and Carotenoid Binding Proteins in the Halophilic Cyanobacterium Euhalothece sp. ZM00.</title>
        <authorList>
            <person name="Cho S.M."/>
            <person name="Song J.Y."/>
            <person name="Park Y.-I."/>
        </authorList>
    </citation>
    <scope>NUCLEOTIDE SEQUENCE [LARGE SCALE GENOMIC DNA]</scope>
    <source>
        <strain evidence="2">Z-M001</strain>
    </source>
</reference>
<accession>A0A5B8NMY7</accession>
<evidence type="ECO:0000313" key="2">
    <source>
        <dbReference type="EMBL" id="QDZ40378.1"/>
    </source>
</evidence>
<protein>
    <recommendedName>
        <fullName evidence="4">DUF4145 domain-containing protein</fullName>
    </recommendedName>
</protein>
<dbReference type="AlphaFoldDB" id="A0A5B8NMY7"/>